<keyword evidence="3" id="KW-1185">Reference proteome</keyword>
<dbReference type="AlphaFoldDB" id="A0A072UK51"/>
<proteinExistence type="predicted"/>
<evidence type="ECO:0000313" key="1">
    <source>
        <dbReference type="EMBL" id="KEH29438.1"/>
    </source>
</evidence>
<gene>
    <name evidence="1" type="ordered locus">MTR_4g036770</name>
</gene>
<dbReference type="EMBL" id="CM001220">
    <property type="protein sequence ID" value="KEH29438.1"/>
    <property type="molecule type" value="Genomic_DNA"/>
</dbReference>
<evidence type="ECO:0000313" key="2">
    <source>
        <dbReference type="EnsemblPlants" id="KEH29438"/>
    </source>
</evidence>
<reference evidence="2" key="3">
    <citation type="submission" date="2015-04" db="UniProtKB">
        <authorList>
            <consortium name="EnsemblPlants"/>
        </authorList>
    </citation>
    <scope>IDENTIFICATION</scope>
    <source>
        <strain evidence="2">cv. Jemalong A17</strain>
    </source>
</reference>
<organism evidence="1 3">
    <name type="scientific">Medicago truncatula</name>
    <name type="common">Barrel medic</name>
    <name type="synonym">Medicago tribuloides</name>
    <dbReference type="NCBI Taxonomy" id="3880"/>
    <lineage>
        <taxon>Eukaryota</taxon>
        <taxon>Viridiplantae</taxon>
        <taxon>Streptophyta</taxon>
        <taxon>Embryophyta</taxon>
        <taxon>Tracheophyta</taxon>
        <taxon>Spermatophyta</taxon>
        <taxon>Magnoliopsida</taxon>
        <taxon>eudicotyledons</taxon>
        <taxon>Gunneridae</taxon>
        <taxon>Pentapetalae</taxon>
        <taxon>rosids</taxon>
        <taxon>fabids</taxon>
        <taxon>Fabales</taxon>
        <taxon>Fabaceae</taxon>
        <taxon>Papilionoideae</taxon>
        <taxon>50 kb inversion clade</taxon>
        <taxon>NPAAA clade</taxon>
        <taxon>Hologalegina</taxon>
        <taxon>IRL clade</taxon>
        <taxon>Trifolieae</taxon>
        <taxon>Medicago</taxon>
    </lineage>
</organism>
<dbReference type="Proteomes" id="UP000002051">
    <property type="component" value="Chromosome 4"/>
</dbReference>
<sequence>MSDSASVAAYTTHVPPYEEVIIDQQWARQVSDQLQIIENIRRAIFIKKRCDEDVDIEDPGSEREETIILKFGSIINTTGVLRRWVNGRTTESLIEPHN</sequence>
<accession>A0A072UK51</accession>
<protein>
    <submittedName>
        <fullName evidence="1 2">Uncharacterized protein</fullName>
    </submittedName>
</protein>
<dbReference type="EnsemblPlants" id="KEH29438">
    <property type="protein sequence ID" value="KEH29438"/>
    <property type="gene ID" value="MTR_4g036770"/>
</dbReference>
<evidence type="ECO:0000313" key="3">
    <source>
        <dbReference type="Proteomes" id="UP000002051"/>
    </source>
</evidence>
<reference evidence="1 3" key="2">
    <citation type="journal article" date="2014" name="BMC Genomics">
        <title>An improved genome release (version Mt4.0) for the model legume Medicago truncatula.</title>
        <authorList>
            <person name="Tang H."/>
            <person name="Krishnakumar V."/>
            <person name="Bidwell S."/>
            <person name="Rosen B."/>
            <person name="Chan A."/>
            <person name="Zhou S."/>
            <person name="Gentzbittel L."/>
            <person name="Childs K.L."/>
            <person name="Yandell M."/>
            <person name="Gundlach H."/>
            <person name="Mayer K.F."/>
            <person name="Schwartz D.C."/>
            <person name="Town C.D."/>
        </authorList>
    </citation>
    <scope>GENOME REANNOTATION</scope>
    <source>
        <strain evidence="1">A17</strain>
        <strain evidence="2 3">cv. Jemalong A17</strain>
    </source>
</reference>
<dbReference type="HOGENOM" id="CLU_2336827_0_0_1"/>
<reference evidence="1 3" key="1">
    <citation type="journal article" date="2011" name="Nature">
        <title>The Medicago genome provides insight into the evolution of rhizobial symbioses.</title>
        <authorList>
            <person name="Young N.D."/>
            <person name="Debelle F."/>
            <person name="Oldroyd G.E."/>
            <person name="Geurts R."/>
            <person name="Cannon S.B."/>
            <person name="Udvardi M.K."/>
            <person name="Benedito V.A."/>
            <person name="Mayer K.F."/>
            <person name="Gouzy J."/>
            <person name="Schoof H."/>
            <person name="Van de Peer Y."/>
            <person name="Proost S."/>
            <person name="Cook D.R."/>
            <person name="Meyers B.C."/>
            <person name="Spannagl M."/>
            <person name="Cheung F."/>
            <person name="De Mita S."/>
            <person name="Krishnakumar V."/>
            <person name="Gundlach H."/>
            <person name="Zhou S."/>
            <person name="Mudge J."/>
            <person name="Bharti A.K."/>
            <person name="Murray J.D."/>
            <person name="Naoumkina M.A."/>
            <person name="Rosen B."/>
            <person name="Silverstein K.A."/>
            <person name="Tang H."/>
            <person name="Rombauts S."/>
            <person name="Zhao P.X."/>
            <person name="Zhou P."/>
            <person name="Barbe V."/>
            <person name="Bardou P."/>
            <person name="Bechner M."/>
            <person name="Bellec A."/>
            <person name="Berger A."/>
            <person name="Berges H."/>
            <person name="Bidwell S."/>
            <person name="Bisseling T."/>
            <person name="Choisne N."/>
            <person name="Couloux A."/>
            <person name="Denny R."/>
            <person name="Deshpande S."/>
            <person name="Dai X."/>
            <person name="Doyle J.J."/>
            <person name="Dudez A.M."/>
            <person name="Farmer A.D."/>
            <person name="Fouteau S."/>
            <person name="Franken C."/>
            <person name="Gibelin C."/>
            <person name="Gish J."/>
            <person name="Goldstein S."/>
            <person name="Gonzalez A.J."/>
            <person name="Green P.J."/>
            <person name="Hallab A."/>
            <person name="Hartog M."/>
            <person name="Hua A."/>
            <person name="Humphray S.J."/>
            <person name="Jeong D.H."/>
            <person name="Jing Y."/>
            <person name="Jocker A."/>
            <person name="Kenton S.M."/>
            <person name="Kim D.J."/>
            <person name="Klee K."/>
            <person name="Lai H."/>
            <person name="Lang C."/>
            <person name="Lin S."/>
            <person name="Macmil S.L."/>
            <person name="Magdelenat G."/>
            <person name="Matthews L."/>
            <person name="McCorrison J."/>
            <person name="Monaghan E.L."/>
            <person name="Mun J.H."/>
            <person name="Najar F.Z."/>
            <person name="Nicholson C."/>
            <person name="Noirot C."/>
            <person name="O'Bleness M."/>
            <person name="Paule C.R."/>
            <person name="Poulain J."/>
            <person name="Prion F."/>
            <person name="Qin B."/>
            <person name="Qu C."/>
            <person name="Retzel E.F."/>
            <person name="Riddle C."/>
            <person name="Sallet E."/>
            <person name="Samain S."/>
            <person name="Samson N."/>
            <person name="Sanders I."/>
            <person name="Saurat O."/>
            <person name="Scarpelli C."/>
            <person name="Schiex T."/>
            <person name="Segurens B."/>
            <person name="Severin A.J."/>
            <person name="Sherrier D.J."/>
            <person name="Shi R."/>
            <person name="Sims S."/>
            <person name="Singer S.R."/>
            <person name="Sinharoy S."/>
            <person name="Sterck L."/>
            <person name="Viollet A."/>
            <person name="Wang B.B."/>
            <person name="Wang K."/>
            <person name="Wang M."/>
            <person name="Wang X."/>
            <person name="Warfsmann J."/>
            <person name="Weissenbach J."/>
            <person name="White D.D."/>
            <person name="White J.D."/>
            <person name="Wiley G.B."/>
            <person name="Wincker P."/>
            <person name="Xing Y."/>
            <person name="Yang L."/>
            <person name="Yao Z."/>
            <person name="Ying F."/>
            <person name="Zhai J."/>
            <person name="Zhou L."/>
            <person name="Zuber A."/>
            <person name="Denarie J."/>
            <person name="Dixon R.A."/>
            <person name="May G.D."/>
            <person name="Schwartz D.C."/>
            <person name="Rogers J."/>
            <person name="Quetier F."/>
            <person name="Town C.D."/>
            <person name="Roe B.A."/>
        </authorList>
    </citation>
    <scope>NUCLEOTIDE SEQUENCE [LARGE SCALE GENOMIC DNA]</scope>
    <source>
        <strain evidence="1">A17</strain>
        <strain evidence="2 3">cv. Jemalong A17</strain>
    </source>
</reference>
<name>A0A072UK51_MEDTR</name>